<gene>
    <name evidence="1" type="ORF">UT18_C0010G0008</name>
</gene>
<proteinExistence type="predicted"/>
<dbReference type="Proteomes" id="UP000034207">
    <property type="component" value="Unassembled WGS sequence"/>
</dbReference>
<accession>A0A0G0PYD5</accession>
<dbReference type="STRING" id="1618345.UT18_C0010G0008"/>
<dbReference type="AlphaFoldDB" id="A0A0G0PYD5"/>
<evidence type="ECO:0000313" key="2">
    <source>
        <dbReference type="Proteomes" id="UP000034207"/>
    </source>
</evidence>
<comment type="caution">
    <text evidence="1">The sequence shown here is derived from an EMBL/GenBank/DDBJ whole genome shotgun (WGS) entry which is preliminary data.</text>
</comment>
<reference evidence="1 2" key="1">
    <citation type="journal article" date="2015" name="Nature">
        <title>rRNA introns, odd ribosomes, and small enigmatic genomes across a large radiation of phyla.</title>
        <authorList>
            <person name="Brown C.T."/>
            <person name="Hug L.A."/>
            <person name="Thomas B.C."/>
            <person name="Sharon I."/>
            <person name="Castelle C.J."/>
            <person name="Singh A."/>
            <person name="Wilkins M.J."/>
            <person name="Williams K.H."/>
            <person name="Banfield J.F."/>
        </authorList>
    </citation>
    <scope>NUCLEOTIDE SEQUENCE [LARGE SCALE GENOMIC DNA]</scope>
</reference>
<sequence length="148" mass="17161">MRVIVKLYDEFVNGIVADSDSRQWGDWSLNTTKDVALGEGFEFRSEDNVDAKMPNKIEDLDASVKIVSTFNGFRDEGLVHYGSAKMDVSYSRNLMTTSIEIRSDGSAKKALHDAMTLYRMIRKDHLPDNYYYEKWTHEFDDQDDQEEK</sequence>
<name>A0A0G0PYD5_UNCC2</name>
<protein>
    <submittedName>
        <fullName evidence="1">Uncharacterized protein</fullName>
    </submittedName>
</protein>
<evidence type="ECO:0000313" key="1">
    <source>
        <dbReference type="EMBL" id="KKQ94436.1"/>
    </source>
</evidence>
<dbReference type="EMBL" id="LBVV01000010">
    <property type="protein sequence ID" value="KKQ94436.1"/>
    <property type="molecule type" value="Genomic_DNA"/>
</dbReference>
<organism evidence="1 2">
    <name type="scientific">candidate division CPR2 bacterium GW2011_GWC2_39_10</name>
    <dbReference type="NCBI Taxonomy" id="1618345"/>
    <lineage>
        <taxon>Bacteria</taxon>
        <taxon>Bacteria division CPR2</taxon>
    </lineage>
</organism>